<dbReference type="SUPFAM" id="SSF56112">
    <property type="entry name" value="Protein kinase-like (PK-like)"/>
    <property type="match status" value="1"/>
</dbReference>
<dbReference type="PANTHER" id="PTHR38248:SF2">
    <property type="entry name" value="FUNK1 11"/>
    <property type="match status" value="1"/>
</dbReference>
<proteinExistence type="predicted"/>
<dbReference type="Proteomes" id="UP000807025">
    <property type="component" value="Unassembled WGS sequence"/>
</dbReference>
<dbReference type="Gene3D" id="1.10.510.10">
    <property type="entry name" value="Transferase(Phosphotransferase) domain 1"/>
    <property type="match status" value="1"/>
</dbReference>
<accession>A0A9P6A7Q3</accession>
<feature type="domain" description="Fungal-type protein kinase" evidence="1">
    <location>
        <begin position="150"/>
        <end position="564"/>
    </location>
</feature>
<dbReference type="PANTHER" id="PTHR38248">
    <property type="entry name" value="FUNK1 6"/>
    <property type="match status" value="1"/>
</dbReference>
<gene>
    <name evidence="2" type="ORF">BDN71DRAFT_1503299</name>
</gene>
<dbReference type="AlphaFoldDB" id="A0A9P6A7Q3"/>
<keyword evidence="3" id="KW-1185">Reference proteome</keyword>
<dbReference type="OrthoDB" id="2968692at2759"/>
<reference evidence="2" key="1">
    <citation type="submission" date="2020-11" db="EMBL/GenBank/DDBJ databases">
        <authorList>
            <consortium name="DOE Joint Genome Institute"/>
            <person name="Ahrendt S."/>
            <person name="Riley R."/>
            <person name="Andreopoulos W."/>
            <person name="Labutti K."/>
            <person name="Pangilinan J."/>
            <person name="Ruiz-Duenas F.J."/>
            <person name="Barrasa J.M."/>
            <person name="Sanchez-Garcia M."/>
            <person name="Camarero S."/>
            <person name="Miyauchi S."/>
            <person name="Serrano A."/>
            <person name="Linde D."/>
            <person name="Babiker R."/>
            <person name="Drula E."/>
            <person name="Ayuso-Fernandez I."/>
            <person name="Pacheco R."/>
            <person name="Padilla G."/>
            <person name="Ferreira P."/>
            <person name="Barriuso J."/>
            <person name="Kellner H."/>
            <person name="Castanera R."/>
            <person name="Alfaro M."/>
            <person name="Ramirez L."/>
            <person name="Pisabarro A.G."/>
            <person name="Kuo A."/>
            <person name="Tritt A."/>
            <person name="Lipzen A."/>
            <person name="He G."/>
            <person name="Yan M."/>
            <person name="Ng V."/>
            <person name="Cullen D."/>
            <person name="Martin F."/>
            <person name="Rosso M.-N."/>
            <person name="Henrissat B."/>
            <person name="Hibbett D."/>
            <person name="Martinez A.T."/>
            <person name="Grigoriev I.V."/>
        </authorList>
    </citation>
    <scope>NUCLEOTIDE SEQUENCE</scope>
    <source>
        <strain evidence="2">ATCC 90797</strain>
    </source>
</reference>
<comment type="caution">
    <text evidence="2">The sequence shown here is derived from an EMBL/GenBank/DDBJ whole genome shotgun (WGS) entry which is preliminary data.</text>
</comment>
<dbReference type="InterPro" id="IPR040976">
    <property type="entry name" value="Pkinase_fungal"/>
</dbReference>
<dbReference type="EMBL" id="MU154533">
    <property type="protein sequence ID" value="KAF9499259.1"/>
    <property type="molecule type" value="Genomic_DNA"/>
</dbReference>
<evidence type="ECO:0000313" key="3">
    <source>
        <dbReference type="Proteomes" id="UP000807025"/>
    </source>
</evidence>
<protein>
    <recommendedName>
        <fullName evidence="1">Fungal-type protein kinase domain-containing protein</fullName>
    </recommendedName>
</protein>
<dbReference type="InterPro" id="IPR011009">
    <property type="entry name" value="Kinase-like_dom_sf"/>
</dbReference>
<evidence type="ECO:0000313" key="2">
    <source>
        <dbReference type="EMBL" id="KAF9499259.1"/>
    </source>
</evidence>
<organism evidence="2 3">
    <name type="scientific">Pleurotus eryngii</name>
    <name type="common">Boletus of the steppes</name>
    <dbReference type="NCBI Taxonomy" id="5323"/>
    <lineage>
        <taxon>Eukaryota</taxon>
        <taxon>Fungi</taxon>
        <taxon>Dikarya</taxon>
        <taxon>Basidiomycota</taxon>
        <taxon>Agaricomycotina</taxon>
        <taxon>Agaricomycetes</taxon>
        <taxon>Agaricomycetidae</taxon>
        <taxon>Agaricales</taxon>
        <taxon>Pleurotineae</taxon>
        <taxon>Pleurotaceae</taxon>
        <taxon>Pleurotus</taxon>
    </lineage>
</organism>
<name>A0A9P6A7Q3_PLEER</name>
<dbReference type="Pfam" id="PF17667">
    <property type="entry name" value="Pkinase_fungal"/>
    <property type="match status" value="1"/>
</dbReference>
<sequence length="758" mass="85715">MPIPGDLDGHCTEVVDGLKSDLFIVDSLQRWRETYARPSSYLTESLRDVKKALVNGNLLSEQGFTRILTAEKGGKVGNEIYARIKEIVTESQSALRDTPKTAKYETTHGGKAPITDLPNYITFSDGGVFLAASNEERAADCIAKENDHGLKIYDSILAGEFKKKDNPKAFCDNIKKVIGAATNILYNDPCRRHVYAMTLEGKQLRMWYFCRSHIAISLPFNIHKAQDDFLLFLLFLVSATKEELGFDPTVVRVIRRTGMVFRYKVGDVYYETVGDPLNQDAAFHICSRSTRVWKVQKVVRDGAGWREDERDTELHVLRDVWLYHGSTMEKDIQQQIFSKFDKQTREKARPHFLTILHDVEVTFTTNGVEGRDITPLAPGLSFAVLDPVTENRISKGSQVSKATLDQGAYRLPFRPSREAPKARIHVRTVFKECCEPVYGIADMVTVAKCIDGAIVGLDYLQQAGYVHRDISGGNILWYAPERSEDTTTEVKATGIGKIADLEYCRPYEDSKPSEPITGTPYFLPTEYSTDTYQFFPFENDAPNQKVSFNFYHDLESLIWVYVWFLFNHVPTTPLVAHKGFQGAAKSVQDSVPTSLLADKGFQKAAKSLQASASRWFAFADDAARFYMIKGGCHEEWRELMEFYAMTGTSPAPFLEEVQSMVIRQSFVSAQRKLQKREPDKHTRRWPREFFKDTPYTGFRGYIAKHFDSLASLPVTSLSEIIKLEPEGGILRKGSPVPDLLPILDVENEGHEDDHSAAE</sequence>
<evidence type="ECO:0000259" key="1">
    <source>
        <dbReference type="Pfam" id="PF17667"/>
    </source>
</evidence>